<evidence type="ECO:0000313" key="10">
    <source>
        <dbReference type="Proteomes" id="UP000050795"/>
    </source>
</evidence>
<feature type="compositionally biased region" description="Polar residues" evidence="8">
    <location>
        <begin position="861"/>
        <end position="889"/>
    </location>
</feature>
<dbReference type="PANTHER" id="PTHR24381">
    <property type="entry name" value="ZINC FINGER PROTEIN"/>
    <property type="match status" value="1"/>
</dbReference>
<evidence type="ECO:0000313" key="11">
    <source>
        <dbReference type="WBParaSite" id="TREG1_63390.1"/>
    </source>
</evidence>
<evidence type="ECO:0000256" key="5">
    <source>
        <dbReference type="ARBA" id="ARBA00022833"/>
    </source>
</evidence>
<keyword evidence="5" id="KW-0862">Zinc</keyword>
<evidence type="ECO:0000256" key="6">
    <source>
        <dbReference type="ARBA" id="ARBA00023242"/>
    </source>
</evidence>
<feature type="domain" description="C2H2-type" evidence="9">
    <location>
        <begin position="1027"/>
        <end position="1051"/>
    </location>
</feature>
<evidence type="ECO:0000256" key="1">
    <source>
        <dbReference type="ARBA" id="ARBA00004123"/>
    </source>
</evidence>
<dbReference type="GO" id="GO:0008270">
    <property type="term" value="F:zinc ion binding"/>
    <property type="evidence" value="ECO:0007669"/>
    <property type="project" value="UniProtKB-KW"/>
</dbReference>
<dbReference type="SMART" id="SM00355">
    <property type="entry name" value="ZnF_C2H2"/>
    <property type="match status" value="3"/>
</dbReference>
<evidence type="ECO:0000256" key="2">
    <source>
        <dbReference type="ARBA" id="ARBA00022723"/>
    </source>
</evidence>
<feature type="compositionally biased region" description="Low complexity" evidence="8">
    <location>
        <begin position="837"/>
        <end position="849"/>
    </location>
</feature>
<feature type="region of interest" description="Disordered" evidence="8">
    <location>
        <begin position="101"/>
        <end position="169"/>
    </location>
</feature>
<dbReference type="PROSITE" id="PS50157">
    <property type="entry name" value="ZINC_FINGER_C2H2_2"/>
    <property type="match status" value="2"/>
</dbReference>
<evidence type="ECO:0000256" key="4">
    <source>
        <dbReference type="ARBA" id="ARBA00022771"/>
    </source>
</evidence>
<keyword evidence="6" id="KW-0539">Nucleus</keyword>
<name>A0AA85JX65_TRIRE</name>
<organism evidence="10 11">
    <name type="scientific">Trichobilharzia regenti</name>
    <name type="common">Nasal bird schistosome</name>
    <dbReference type="NCBI Taxonomy" id="157069"/>
    <lineage>
        <taxon>Eukaryota</taxon>
        <taxon>Metazoa</taxon>
        <taxon>Spiralia</taxon>
        <taxon>Lophotrochozoa</taxon>
        <taxon>Platyhelminthes</taxon>
        <taxon>Trematoda</taxon>
        <taxon>Digenea</taxon>
        <taxon>Strigeidida</taxon>
        <taxon>Schistosomatoidea</taxon>
        <taxon>Schistosomatidae</taxon>
        <taxon>Trichobilharzia</taxon>
    </lineage>
</organism>
<feature type="region of interest" description="Disordered" evidence="8">
    <location>
        <begin position="64"/>
        <end position="88"/>
    </location>
</feature>
<evidence type="ECO:0000259" key="9">
    <source>
        <dbReference type="PROSITE" id="PS50157"/>
    </source>
</evidence>
<dbReference type="InterPro" id="IPR013087">
    <property type="entry name" value="Znf_C2H2_type"/>
</dbReference>
<keyword evidence="4 7" id="KW-0863">Zinc-finger</keyword>
<sequence length="1247" mass="132069">MPLVFSNQNYSNPHPNDQELVKQLTDLIRQNVPYSKRLHVLGILSFTTDNGCEKFIKIDSSFSASSEATPDDSPTQNDSSISNSVNESTNCNLQKEECAETFPQNAQVEQHSSTHSPGASPPLLPPSVIQINRAGKADERPVQNSSEDSLVSQSSETALSNEYETDGKTLRRCRRKCRNPKRQIFDSDSHVGDSDVEDAGTDVEDTVHNNKAQDNDPIPAKIPRMETDVVVSVSIPCAKEIQTTTVSNCDSDLISPSLSNNPQEVTLSTAFSTTPAVSSLSFVPMQYATINKCLNPQANSADITALSNSQLNSGTKYAISAKTLGLGDLGDLCGILPINTLLGKTLISGSDVNISSKLVFANNTGTAVSTSGTDTVNHSGFSQPINQCISAASCTNQNLMLNPNLAAAVAAAISNSSLAFSGSSSLVSNGSSLATSIPTLTAPSIALTGPSGEILGTIPIASTNSPQNILSPALGNNVQPSSMNSSLTTVSVTLPSNPNTGSSAGLVNTLNWLRCATTLPESGSHQVIGNFTPANSAPSFSVASGNPVALLHSLVTQQQGVQAQIHKQQSLQPTFSVGPTLALIGTLGLNSPVSCTVSGQHPSETTFTSNTGLSTSVSTVLPTTLHNNIQPSPANNNAALVAAALLRSLTNVKHLNQELTDPNSIDTNSYNPPASLTLITNSIPSSINAAATTRPSILGLEESGGSVSGILASRIAQSTLNVSALSSSLNSVVSSNQAPTICNAISTPTQTISTRSSIMLSYPRGGTEMNLLLTPASGHTFGTSQLTPLTAVPAALSFQGLPTSQPTSLTLTSPVVFHTPVTSTVIQTTSAISESTITTTSSYTGIPSTAFDQTSRKPEKSLTSITDSSHKVTSSTNQTPVSSSDPTSSAIDRILQTIKGCMSANANKESENKLRIRRNESTNTYQTVNSDEANSHRVNDARKTIPNKFSAVNKNGVSLENDCVSRSASSVDRLPLPPLQKGITESSDTCSPLSVNKLYRCRYCGKTFNRKFCRERHERLHTGVKPYSCEICDEKFIRLEDKKRHVRSLQHYLSGRGSLRNSGLDERLDENVAVVVEPSSVLPLLAQTLQGTVNADSSEKGTDTLCTNTDEANFNCHVSENESGVEKTAAELEGESCKPEDNKPCNNNNESKSVSQVALVDGNHIGGNLDTEEEFREKSKLDEASDDLLTSPRITSKIQINKVKCRSALKETQTAVNSTTENHCEIIKIPKVVLLTTEDTSDVKSTS</sequence>
<evidence type="ECO:0000256" key="8">
    <source>
        <dbReference type="SAM" id="MobiDB-lite"/>
    </source>
</evidence>
<dbReference type="PANTHER" id="PTHR24381:SF393">
    <property type="entry name" value="CHROMATIN-LINKED ADAPTOR FOR MSL PROTEINS, ISOFORM B"/>
    <property type="match status" value="1"/>
</dbReference>
<feature type="region of interest" description="Disordered" evidence="8">
    <location>
        <begin position="837"/>
        <end position="889"/>
    </location>
</feature>
<dbReference type="InterPro" id="IPR036236">
    <property type="entry name" value="Znf_C2H2_sf"/>
</dbReference>
<feature type="domain" description="C2H2-type" evidence="9">
    <location>
        <begin position="999"/>
        <end position="1026"/>
    </location>
</feature>
<proteinExistence type="predicted"/>
<dbReference type="AlphaFoldDB" id="A0AA85JX65"/>
<dbReference type="Proteomes" id="UP000050795">
    <property type="component" value="Unassembled WGS sequence"/>
</dbReference>
<reference evidence="10" key="1">
    <citation type="submission" date="2022-06" db="EMBL/GenBank/DDBJ databases">
        <authorList>
            <person name="Berger JAMES D."/>
            <person name="Berger JAMES D."/>
        </authorList>
    </citation>
    <scope>NUCLEOTIDE SEQUENCE [LARGE SCALE GENOMIC DNA]</scope>
</reference>
<dbReference type="GO" id="GO:0000977">
    <property type="term" value="F:RNA polymerase II transcription regulatory region sequence-specific DNA binding"/>
    <property type="evidence" value="ECO:0007669"/>
    <property type="project" value="TreeGrafter"/>
</dbReference>
<dbReference type="Gene3D" id="3.30.160.60">
    <property type="entry name" value="Classic Zinc Finger"/>
    <property type="match status" value="2"/>
</dbReference>
<keyword evidence="10" id="KW-1185">Reference proteome</keyword>
<reference evidence="11" key="2">
    <citation type="submission" date="2023-11" db="UniProtKB">
        <authorList>
            <consortium name="WormBaseParasite"/>
        </authorList>
    </citation>
    <scope>IDENTIFICATION</scope>
</reference>
<keyword evidence="2" id="KW-0479">Metal-binding</keyword>
<comment type="subcellular location">
    <subcellularLocation>
        <location evidence="1">Nucleus</location>
    </subcellularLocation>
</comment>
<dbReference type="WBParaSite" id="TREG1_63390.1">
    <property type="protein sequence ID" value="TREG1_63390.1"/>
    <property type="gene ID" value="TREG1_63390"/>
</dbReference>
<feature type="compositionally biased region" description="Low complexity" evidence="8">
    <location>
        <begin position="145"/>
        <end position="155"/>
    </location>
</feature>
<feature type="compositionally biased region" description="Polar residues" evidence="8">
    <location>
        <begin position="102"/>
        <end position="117"/>
    </location>
</feature>
<evidence type="ECO:0000256" key="3">
    <source>
        <dbReference type="ARBA" id="ARBA00022737"/>
    </source>
</evidence>
<protein>
    <recommendedName>
        <fullName evidence="9">C2H2-type domain-containing protein</fullName>
    </recommendedName>
</protein>
<accession>A0AA85JX65</accession>
<keyword evidence="3" id="KW-0677">Repeat</keyword>
<evidence type="ECO:0000256" key="7">
    <source>
        <dbReference type="PROSITE-ProRule" id="PRU00042"/>
    </source>
</evidence>
<dbReference type="PROSITE" id="PS00028">
    <property type="entry name" value="ZINC_FINGER_C2H2_1"/>
    <property type="match status" value="2"/>
</dbReference>
<dbReference type="GO" id="GO:0000981">
    <property type="term" value="F:DNA-binding transcription factor activity, RNA polymerase II-specific"/>
    <property type="evidence" value="ECO:0007669"/>
    <property type="project" value="TreeGrafter"/>
</dbReference>
<dbReference type="GO" id="GO:0005634">
    <property type="term" value="C:nucleus"/>
    <property type="evidence" value="ECO:0007669"/>
    <property type="project" value="UniProtKB-SubCell"/>
</dbReference>
<dbReference type="SUPFAM" id="SSF57667">
    <property type="entry name" value="beta-beta-alpha zinc fingers"/>
    <property type="match status" value="1"/>
</dbReference>